<dbReference type="AlphaFoldDB" id="A0A438G4Y1"/>
<organism evidence="2 3">
    <name type="scientific">Vitis vinifera</name>
    <name type="common">Grape</name>
    <dbReference type="NCBI Taxonomy" id="29760"/>
    <lineage>
        <taxon>Eukaryota</taxon>
        <taxon>Viridiplantae</taxon>
        <taxon>Streptophyta</taxon>
        <taxon>Embryophyta</taxon>
        <taxon>Tracheophyta</taxon>
        <taxon>Spermatophyta</taxon>
        <taxon>Magnoliopsida</taxon>
        <taxon>eudicotyledons</taxon>
        <taxon>Gunneridae</taxon>
        <taxon>Pentapetalae</taxon>
        <taxon>rosids</taxon>
        <taxon>Vitales</taxon>
        <taxon>Vitaceae</taxon>
        <taxon>Viteae</taxon>
        <taxon>Vitis</taxon>
    </lineage>
</organism>
<feature type="compositionally biased region" description="Basic and acidic residues" evidence="1">
    <location>
        <begin position="138"/>
        <end position="155"/>
    </location>
</feature>
<comment type="caution">
    <text evidence="2">The sequence shown here is derived from an EMBL/GenBank/DDBJ whole genome shotgun (WGS) entry which is preliminary data.</text>
</comment>
<evidence type="ECO:0000313" key="3">
    <source>
        <dbReference type="Proteomes" id="UP000288805"/>
    </source>
</evidence>
<evidence type="ECO:0000313" key="2">
    <source>
        <dbReference type="EMBL" id="RVW67274.1"/>
    </source>
</evidence>
<proteinExistence type="predicted"/>
<gene>
    <name evidence="2" type="ORF">CK203_064325</name>
</gene>
<name>A0A438G4Y1_VITVI</name>
<accession>A0A438G4Y1</accession>
<dbReference type="Proteomes" id="UP000288805">
    <property type="component" value="Unassembled WGS sequence"/>
</dbReference>
<protein>
    <recommendedName>
        <fullName evidence="4">HVA22-like protein</fullName>
    </recommendedName>
</protein>
<dbReference type="EMBL" id="QGNW01000594">
    <property type="protein sequence ID" value="RVW67274.1"/>
    <property type="molecule type" value="Genomic_DNA"/>
</dbReference>
<evidence type="ECO:0008006" key="4">
    <source>
        <dbReference type="Google" id="ProtNLM"/>
    </source>
</evidence>
<sequence length="286" mass="32835">MGFMNVLKFSAACFDILAWPLFALGYPLERIILYYRNNHQHHLGSSQMSSIRAIETNSISDFRKLVAYWVLFSLISLFDHAFSKLLEWELESMDALISMEFGCLEIKLSCMHHLDAEKQMEIENLESDKLDQSTCSTGEKRGRGDPRCQSNRHKEWGDGAKRCEWPNAAKEVKVTEVTHRTFGGTAQWLRFHVIFHHGHALLAHWAECKDSLLLQIIERYAMVKRTEINLGETRSNTTCAVEIKERAAALVAAEIEACRDDRTPRYLFMKSPERVGLCCMPGHNPK</sequence>
<evidence type="ECO:0000256" key="1">
    <source>
        <dbReference type="SAM" id="MobiDB-lite"/>
    </source>
</evidence>
<feature type="region of interest" description="Disordered" evidence="1">
    <location>
        <begin position="130"/>
        <end position="155"/>
    </location>
</feature>
<reference evidence="2 3" key="1">
    <citation type="journal article" date="2018" name="PLoS Genet.">
        <title>Population sequencing reveals clonal diversity and ancestral inbreeding in the grapevine cultivar Chardonnay.</title>
        <authorList>
            <person name="Roach M.J."/>
            <person name="Johnson D.L."/>
            <person name="Bohlmann J."/>
            <person name="van Vuuren H.J."/>
            <person name="Jones S.J."/>
            <person name="Pretorius I.S."/>
            <person name="Schmidt S.A."/>
            <person name="Borneman A.R."/>
        </authorList>
    </citation>
    <scope>NUCLEOTIDE SEQUENCE [LARGE SCALE GENOMIC DNA]</scope>
    <source>
        <strain evidence="3">cv. Chardonnay</strain>
        <tissue evidence="2">Leaf</tissue>
    </source>
</reference>